<organism evidence="2 3">
    <name type="scientific">Babesia ovis</name>
    <dbReference type="NCBI Taxonomy" id="5869"/>
    <lineage>
        <taxon>Eukaryota</taxon>
        <taxon>Sar</taxon>
        <taxon>Alveolata</taxon>
        <taxon>Apicomplexa</taxon>
        <taxon>Aconoidasida</taxon>
        <taxon>Piroplasmida</taxon>
        <taxon>Babesiidae</taxon>
        <taxon>Babesia</taxon>
    </lineage>
</organism>
<evidence type="ECO:0000313" key="3">
    <source>
        <dbReference type="Proteomes" id="UP001057455"/>
    </source>
</evidence>
<name>A0A9W5WVB3_BABOV</name>
<comment type="caution">
    <text evidence="2">The sequence shown here is derived from an EMBL/GenBank/DDBJ whole genome shotgun (WGS) entry which is preliminary data.</text>
</comment>
<feature type="compositionally biased region" description="Low complexity" evidence="1">
    <location>
        <begin position="175"/>
        <end position="196"/>
    </location>
</feature>
<gene>
    <name evidence="2" type="ORF">BaOVIS_022740</name>
</gene>
<keyword evidence="2" id="KW-0418">Kinase</keyword>
<dbReference type="Proteomes" id="UP001057455">
    <property type="component" value="Unassembled WGS sequence"/>
</dbReference>
<dbReference type="AlphaFoldDB" id="A0A9W5WVB3"/>
<accession>A0A9W5WVB3</accession>
<sequence length="215" mass="23964">MAAVLEHGLPKLGIDADCDLISYLVDLLYTEGVDACAEWIESASTAPDSHKCHSLAEEAFASLKATTTEGTTAFDLKVDNALDGVDIALAAAKAAAINTNTTSGNANAWNRNQELDKDVKREIVERYACVELQTIHLGDDGQVYSSGVSLRDLEEDVVIPVNDNAARVKKEQQQRRMLQKQQHMEAQAKQQQQKLKQQQREEKERLRCQKKERQK</sequence>
<dbReference type="EMBL" id="BLIY01000017">
    <property type="protein sequence ID" value="GFE54870.1"/>
    <property type="molecule type" value="Genomic_DNA"/>
</dbReference>
<proteinExistence type="predicted"/>
<dbReference type="OrthoDB" id="366268at2759"/>
<reference evidence="2" key="1">
    <citation type="submission" date="2019-12" db="EMBL/GenBank/DDBJ databases">
        <title>Genome sequence of Babesia ovis.</title>
        <authorList>
            <person name="Yamagishi J."/>
            <person name="Sevinc F."/>
            <person name="Xuan X."/>
        </authorList>
    </citation>
    <scope>NUCLEOTIDE SEQUENCE</scope>
    <source>
        <strain evidence="2">Selcuk</strain>
    </source>
</reference>
<dbReference type="GO" id="GO:0016301">
    <property type="term" value="F:kinase activity"/>
    <property type="evidence" value="ECO:0007669"/>
    <property type="project" value="UniProtKB-KW"/>
</dbReference>
<protein>
    <submittedName>
        <fullName evidence="2">Tyrosine kinase abl, putative</fullName>
    </submittedName>
</protein>
<feature type="region of interest" description="Disordered" evidence="1">
    <location>
        <begin position="175"/>
        <end position="215"/>
    </location>
</feature>
<evidence type="ECO:0000313" key="2">
    <source>
        <dbReference type="EMBL" id="GFE54870.1"/>
    </source>
</evidence>
<keyword evidence="2" id="KW-0808">Transferase</keyword>
<keyword evidence="3" id="KW-1185">Reference proteome</keyword>
<feature type="compositionally biased region" description="Basic and acidic residues" evidence="1">
    <location>
        <begin position="198"/>
        <end position="215"/>
    </location>
</feature>
<evidence type="ECO:0000256" key="1">
    <source>
        <dbReference type="SAM" id="MobiDB-lite"/>
    </source>
</evidence>